<dbReference type="GO" id="GO:0042773">
    <property type="term" value="P:ATP synthesis coupled electron transport"/>
    <property type="evidence" value="ECO:0007669"/>
    <property type="project" value="TreeGrafter"/>
</dbReference>
<dbReference type="Gene3D" id="2.60.40.420">
    <property type="entry name" value="Cupredoxins - blue copper proteins"/>
    <property type="match status" value="1"/>
</dbReference>
<evidence type="ECO:0000256" key="10">
    <source>
        <dbReference type="ARBA" id="ARBA00022989"/>
    </source>
</evidence>
<dbReference type="InterPro" id="IPR001505">
    <property type="entry name" value="Copper_CuA"/>
</dbReference>
<keyword evidence="11 16" id="KW-0408">Iron</keyword>
<name>A0A6J4HY40_9ACTN</name>
<dbReference type="InterPro" id="IPR014222">
    <property type="entry name" value="Cyt_c_oxidase_su2"/>
</dbReference>
<evidence type="ECO:0000256" key="8">
    <source>
        <dbReference type="ARBA" id="ARBA00022967"/>
    </source>
</evidence>
<dbReference type="Pfam" id="PF00116">
    <property type="entry name" value="COX2"/>
    <property type="match status" value="1"/>
</dbReference>
<dbReference type="PROSITE" id="PS50999">
    <property type="entry name" value="COX2_TM"/>
    <property type="match status" value="1"/>
</dbReference>
<comment type="subcellular location">
    <subcellularLocation>
        <location evidence="17">Cell membrane</location>
        <topology evidence="17">Multi-pass membrane protein</topology>
    </subcellularLocation>
    <subcellularLocation>
        <location evidence="1">Membrane</location>
        <topology evidence="1">Multi-pass membrane protein</topology>
    </subcellularLocation>
</comment>
<dbReference type="CDD" id="cd04213">
    <property type="entry name" value="CuRO_CcO_Caa3_II"/>
    <property type="match status" value="1"/>
</dbReference>
<evidence type="ECO:0000313" key="23">
    <source>
        <dbReference type="EMBL" id="CAA9236281.1"/>
    </source>
</evidence>
<keyword evidence="7 16" id="KW-0479">Metal-binding</keyword>
<evidence type="ECO:0000256" key="13">
    <source>
        <dbReference type="ARBA" id="ARBA00023136"/>
    </source>
</evidence>
<keyword evidence="23" id="KW-0560">Oxidoreductase</keyword>
<dbReference type="GO" id="GO:0004129">
    <property type="term" value="F:cytochrome-c oxidase activity"/>
    <property type="evidence" value="ECO:0007669"/>
    <property type="project" value="UniProtKB-EC"/>
</dbReference>
<keyword evidence="3 17" id="KW-0813">Transport</keyword>
<protein>
    <recommendedName>
        <fullName evidence="18">Cytochrome c oxidase subunit 2</fullName>
        <ecNumber evidence="18">7.1.1.9</ecNumber>
    </recommendedName>
</protein>
<dbReference type="GO" id="GO:0005886">
    <property type="term" value="C:plasma membrane"/>
    <property type="evidence" value="ECO:0007669"/>
    <property type="project" value="UniProtKB-SubCell"/>
</dbReference>
<dbReference type="GO" id="GO:0016491">
    <property type="term" value="F:oxidoreductase activity"/>
    <property type="evidence" value="ECO:0007669"/>
    <property type="project" value="UniProtKB-KW"/>
</dbReference>
<feature type="domain" description="Cytochrome oxidase subunit II copper A binding" evidence="20">
    <location>
        <begin position="121"/>
        <end position="237"/>
    </location>
</feature>
<dbReference type="InterPro" id="IPR045187">
    <property type="entry name" value="CcO_II"/>
</dbReference>
<feature type="domain" description="Cytochrome oxidase subunit II transmembrane region profile" evidence="21">
    <location>
        <begin position="24"/>
        <end position="120"/>
    </location>
</feature>
<comment type="cofactor">
    <cofactor evidence="18">
        <name>Cu cation</name>
        <dbReference type="ChEBI" id="CHEBI:23378"/>
    </cofactor>
    <text evidence="18">Binds a copper A center.</text>
</comment>
<keyword evidence="5 17" id="KW-0679">Respiratory chain</keyword>
<evidence type="ECO:0000256" key="16">
    <source>
        <dbReference type="PROSITE-ProRule" id="PRU00433"/>
    </source>
</evidence>
<keyword evidence="6 17" id="KW-0812">Transmembrane</keyword>
<dbReference type="PRINTS" id="PR01166">
    <property type="entry name" value="CYCOXIDASEII"/>
</dbReference>
<evidence type="ECO:0000256" key="17">
    <source>
        <dbReference type="RuleBase" id="RU000456"/>
    </source>
</evidence>
<dbReference type="InterPro" id="IPR011759">
    <property type="entry name" value="Cyt_c_oxidase_su2_TM_dom"/>
</dbReference>
<dbReference type="SUPFAM" id="SSF49503">
    <property type="entry name" value="Cupredoxins"/>
    <property type="match status" value="1"/>
</dbReference>
<dbReference type="EMBL" id="CADCSZ010000091">
    <property type="protein sequence ID" value="CAA9236281.1"/>
    <property type="molecule type" value="Genomic_DNA"/>
</dbReference>
<evidence type="ECO:0000256" key="1">
    <source>
        <dbReference type="ARBA" id="ARBA00004141"/>
    </source>
</evidence>
<keyword evidence="13 19" id="KW-0472">Membrane</keyword>
<dbReference type="InterPro" id="IPR008972">
    <property type="entry name" value="Cupredoxin"/>
</dbReference>
<dbReference type="EC" id="7.1.1.9" evidence="18"/>
<dbReference type="SUPFAM" id="SSF81464">
    <property type="entry name" value="Cytochrome c oxidase subunit II-like, transmembrane region"/>
    <property type="match status" value="1"/>
</dbReference>
<dbReference type="InterPro" id="IPR034236">
    <property type="entry name" value="CuRO_CcO_Caa3_II"/>
</dbReference>
<keyword evidence="10 19" id="KW-1133">Transmembrane helix</keyword>
<evidence type="ECO:0000256" key="5">
    <source>
        <dbReference type="ARBA" id="ARBA00022660"/>
    </source>
</evidence>
<dbReference type="PROSITE" id="PS51007">
    <property type="entry name" value="CYTC"/>
    <property type="match status" value="1"/>
</dbReference>
<evidence type="ECO:0000256" key="14">
    <source>
        <dbReference type="ARBA" id="ARBA00024688"/>
    </source>
</evidence>
<comment type="similarity">
    <text evidence="2 17">Belongs to the cytochrome c oxidase subunit 2 family.</text>
</comment>
<dbReference type="Gene3D" id="1.10.287.90">
    <property type="match status" value="1"/>
</dbReference>
<accession>A0A6J4HY40</accession>
<evidence type="ECO:0000256" key="12">
    <source>
        <dbReference type="ARBA" id="ARBA00023008"/>
    </source>
</evidence>
<reference evidence="23" key="1">
    <citation type="submission" date="2020-02" db="EMBL/GenBank/DDBJ databases">
        <authorList>
            <person name="Meier V. D."/>
        </authorList>
    </citation>
    <scope>NUCLEOTIDE SEQUENCE</scope>
    <source>
        <strain evidence="23">AVDCRST_MAG76</strain>
    </source>
</reference>
<dbReference type="PROSITE" id="PS00078">
    <property type="entry name" value="COX2"/>
    <property type="match status" value="1"/>
</dbReference>
<evidence type="ECO:0000256" key="9">
    <source>
        <dbReference type="ARBA" id="ARBA00022982"/>
    </source>
</evidence>
<evidence type="ECO:0000259" key="20">
    <source>
        <dbReference type="PROSITE" id="PS50857"/>
    </source>
</evidence>
<comment type="function">
    <text evidence="14 18">Subunits I and II form the functional core of the enzyme complex. Electrons originating in cytochrome c are transferred via heme a and Cu(A) to the binuclear center formed by heme a3 and Cu(B).</text>
</comment>
<dbReference type="PANTHER" id="PTHR22888">
    <property type="entry name" value="CYTOCHROME C OXIDASE, SUBUNIT II"/>
    <property type="match status" value="1"/>
</dbReference>
<evidence type="ECO:0000256" key="15">
    <source>
        <dbReference type="ARBA" id="ARBA00047816"/>
    </source>
</evidence>
<dbReference type="NCBIfam" id="TIGR02866">
    <property type="entry name" value="CoxB"/>
    <property type="match status" value="1"/>
</dbReference>
<evidence type="ECO:0000256" key="19">
    <source>
        <dbReference type="SAM" id="Phobius"/>
    </source>
</evidence>
<keyword evidence="4 16" id="KW-0349">Heme</keyword>
<feature type="transmembrane region" description="Helical" evidence="19">
    <location>
        <begin position="49"/>
        <end position="70"/>
    </location>
</feature>
<dbReference type="SUPFAM" id="SSF46626">
    <property type="entry name" value="Cytochrome c"/>
    <property type="match status" value="1"/>
</dbReference>
<evidence type="ECO:0000256" key="18">
    <source>
        <dbReference type="RuleBase" id="RU004024"/>
    </source>
</evidence>
<dbReference type="GO" id="GO:0005507">
    <property type="term" value="F:copper ion binding"/>
    <property type="evidence" value="ECO:0007669"/>
    <property type="project" value="InterPro"/>
</dbReference>
<comment type="catalytic activity">
    <reaction evidence="15 18">
        <text>4 Fe(II)-[cytochrome c] + O2 + 8 H(+)(in) = 4 Fe(III)-[cytochrome c] + 2 H2O + 4 H(+)(out)</text>
        <dbReference type="Rhea" id="RHEA:11436"/>
        <dbReference type="Rhea" id="RHEA-COMP:10350"/>
        <dbReference type="Rhea" id="RHEA-COMP:14399"/>
        <dbReference type="ChEBI" id="CHEBI:15377"/>
        <dbReference type="ChEBI" id="CHEBI:15378"/>
        <dbReference type="ChEBI" id="CHEBI:15379"/>
        <dbReference type="ChEBI" id="CHEBI:29033"/>
        <dbReference type="ChEBI" id="CHEBI:29034"/>
        <dbReference type="EC" id="7.1.1.9"/>
    </reaction>
</comment>
<feature type="transmembrane region" description="Helical" evidence="19">
    <location>
        <begin position="91"/>
        <end position="115"/>
    </location>
</feature>
<evidence type="ECO:0000256" key="3">
    <source>
        <dbReference type="ARBA" id="ARBA00022448"/>
    </source>
</evidence>
<dbReference type="PROSITE" id="PS51257">
    <property type="entry name" value="PROKAR_LIPOPROTEIN"/>
    <property type="match status" value="1"/>
</dbReference>
<organism evidence="23">
    <name type="scientific">uncultured Acidimicrobiales bacterium</name>
    <dbReference type="NCBI Taxonomy" id="310071"/>
    <lineage>
        <taxon>Bacteria</taxon>
        <taxon>Bacillati</taxon>
        <taxon>Actinomycetota</taxon>
        <taxon>Acidimicrobiia</taxon>
        <taxon>Acidimicrobiales</taxon>
        <taxon>environmental samples</taxon>
    </lineage>
</organism>
<dbReference type="GO" id="GO:0020037">
    <property type="term" value="F:heme binding"/>
    <property type="evidence" value="ECO:0007669"/>
    <property type="project" value="InterPro"/>
</dbReference>
<evidence type="ECO:0000256" key="2">
    <source>
        <dbReference type="ARBA" id="ARBA00007866"/>
    </source>
</evidence>
<dbReference type="AlphaFoldDB" id="A0A6J4HY40"/>
<dbReference type="InterPro" id="IPR002429">
    <property type="entry name" value="CcO_II-like_C"/>
</dbReference>
<dbReference type="PROSITE" id="PS50857">
    <property type="entry name" value="COX2_CUA"/>
    <property type="match status" value="1"/>
</dbReference>
<dbReference type="PANTHER" id="PTHR22888:SF9">
    <property type="entry name" value="CYTOCHROME C OXIDASE SUBUNIT 2"/>
    <property type="match status" value="1"/>
</dbReference>
<dbReference type="Pfam" id="PF02790">
    <property type="entry name" value="COX2_TM"/>
    <property type="match status" value="1"/>
</dbReference>
<evidence type="ECO:0000259" key="22">
    <source>
        <dbReference type="PROSITE" id="PS51007"/>
    </source>
</evidence>
<keyword evidence="8" id="KW-1278">Translocase</keyword>
<dbReference type="InterPro" id="IPR036909">
    <property type="entry name" value="Cyt_c-like_dom_sf"/>
</dbReference>
<evidence type="ECO:0000256" key="4">
    <source>
        <dbReference type="ARBA" id="ARBA00022617"/>
    </source>
</evidence>
<sequence>MPPPSARRGLAAGLTGLVVLLAGCGYDTPQNAMDPEGPFSRSVDSLIQPVFLIAAVVFVFVEGLIVYAVLRFRRRSEEDRPEQIHGSTKFELAWTIVPALILVFVGVITVSRIFYLDRQFEDAMQVEVIGHQWWWEYNYKDGDGKTFVAAANELHIPVGRKVQLNLTSADVIHNYWPPKLAGKVYAIPGRKNHMTIQADKADFYYGECAEYCGLSHANMRLRVVAEQQGDFDRWVRANSVDRPAPTYPIVGSADQATASEEAKGHTLFLQKGCSGCHAVNGVARGAVGPNLTYFNSRATFAGAIFENDNDNLRAWLRDPPAEKPGSLMPKLGLTESEITSLIAYLRTLGDPGLRGAPVPAGVAAGPPQP</sequence>
<evidence type="ECO:0000256" key="6">
    <source>
        <dbReference type="ARBA" id="ARBA00022692"/>
    </source>
</evidence>
<feature type="domain" description="Cytochrome c" evidence="22">
    <location>
        <begin position="259"/>
        <end position="349"/>
    </location>
</feature>
<dbReference type="InterPro" id="IPR009056">
    <property type="entry name" value="Cyt_c-like_dom"/>
</dbReference>
<evidence type="ECO:0000256" key="7">
    <source>
        <dbReference type="ARBA" id="ARBA00022723"/>
    </source>
</evidence>
<dbReference type="Pfam" id="PF00034">
    <property type="entry name" value="Cytochrom_C"/>
    <property type="match status" value="1"/>
</dbReference>
<gene>
    <name evidence="23" type="ORF">AVDCRST_MAG76-1527</name>
</gene>
<evidence type="ECO:0000259" key="21">
    <source>
        <dbReference type="PROSITE" id="PS50999"/>
    </source>
</evidence>
<keyword evidence="9 17" id="KW-0249">Electron transport</keyword>
<proteinExistence type="inferred from homology"/>
<evidence type="ECO:0000256" key="11">
    <source>
        <dbReference type="ARBA" id="ARBA00023004"/>
    </source>
</evidence>
<keyword evidence="12 18" id="KW-0186">Copper</keyword>
<dbReference type="InterPro" id="IPR036257">
    <property type="entry name" value="Cyt_c_oxidase_su2_TM_sf"/>
</dbReference>